<evidence type="ECO:0000313" key="2">
    <source>
        <dbReference type="EMBL" id="KAJ1180975.1"/>
    </source>
</evidence>
<keyword evidence="3" id="KW-1185">Reference proteome</keyword>
<accession>A0AAV7TXL4</accession>
<feature type="region of interest" description="Disordered" evidence="1">
    <location>
        <begin position="122"/>
        <end position="147"/>
    </location>
</feature>
<comment type="caution">
    <text evidence="2">The sequence shown here is derived from an EMBL/GenBank/DDBJ whole genome shotgun (WGS) entry which is preliminary data.</text>
</comment>
<evidence type="ECO:0000256" key="1">
    <source>
        <dbReference type="SAM" id="MobiDB-lite"/>
    </source>
</evidence>
<feature type="region of interest" description="Disordered" evidence="1">
    <location>
        <begin position="73"/>
        <end position="103"/>
    </location>
</feature>
<name>A0AAV7TXL4_PLEWA</name>
<dbReference type="Proteomes" id="UP001066276">
    <property type="component" value="Chromosome 3_2"/>
</dbReference>
<evidence type="ECO:0000313" key="3">
    <source>
        <dbReference type="Proteomes" id="UP001066276"/>
    </source>
</evidence>
<organism evidence="2 3">
    <name type="scientific">Pleurodeles waltl</name>
    <name type="common">Iberian ribbed newt</name>
    <dbReference type="NCBI Taxonomy" id="8319"/>
    <lineage>
        <taxon>Eukaryota</taxon>
        <taxon>Metazoa</taxon>
        <taxon>Chordata</taxon>
        <taxon>Craniata</taxon>
        <taxon>Vertebrata</taxon>
        <taxon>Euteleostomi</taxon>
        <taxon>Amphibia</taxon>
        <taxon>Batrachia</taxon>
        <taxon>Caudata</taxon>
        <taxon>Salamandroidea</taxon>
        <taxon>Salamandridae</taxon>
        <taxon>Pleurodelinae</taxon>
        <taxon>Pleurodeles</taxon>
    </lineage>
</organism>
<gene>
    <name evidence="2" type="ORF">NDU88_006186</name>
</gene>
<protein>
    <submittedName>
        <fullName evidence="2">Uncharacterized protein</fullName>
    </submittedName>
</protein>
<reference evidence="2" key="1">
    <citation type="journal article" date="2022" name="bioRxiv">
        <title>Sequencing and chromosome-scale assembly of the giantPleurodeles waltlgenome.</title>
        <authorList>
            <person name="Brown T."/>
            <person name="Elewa A."/>
            <person name="Iarovenko S."/>
            <person name="Subramanian E."/>
            <person name="Araus A.J."/>
            <person name="Petzold A."/>
            <person name="Susuki M."/>
            <person name="Suzuki K.-i.T."/>
            <person name="Hayashi T."/>
            <person name="Toyoda A."/>
            <person name="Oliveira C."/>
            <person name="Osipova E."/>
            <person name="Leigh N.D."/>
            <person name="Simon A."/>
            <person name="Yun M.H."/>
        </authorList>
    </citation>
    <scope>NUCLEOTIDE SEQUENCE</scope>
    <source>
        <strain evidence="2">20211129_DDA</strain>
        <tissue evidence="2">Liver</tissue>
    </source>
</reference>
<dbReference type="AlphaFoldDB" id="A0AAV7TXL4"/>
<dbReference type="EMBL" id="JANPWB010000006">
    <property type="protein sequence ID" value="KAJ1180975.1"/>
    <property type="molecule type" value="Genomic_DNA"/>
</dbReference>
<proteinExistence type="predicted"/>
<sequence length="147" mass="15318">METAAPLGPAALGSSCLVRGSRGLRTPSVRVTRVPTEILVTGTWWCSFFPTGLLGLSLPGGLPRVCHALARPGTGCRASAPGRGREWGPRDRDRGAAPLDPLPGRLPLQVQLASLGALKSQPPSIAWRPRAGSAETGTAVGLRTPQR</sequence>
<feature type="compositionally biased region" description="Basic and acidic residues" evidence="1">
    <location>
        <begin position="83"/>
        <end position="95"/>
    </location>
</feature>